<comment type="cofactor">
    <cofactor evidence="1">
        <name>L-ascorbate</name>
        <dbReference type="ChEBI" id="CHEBI:38290"/>
    </cofactor>
</comment>
<dbReference type="PANTHER" id="PTHR12907:SF26">
    <property type="entry name" value="HIF PROLYL HYDROXYLASE, ISOFORM C"/>
    <property type="match status" value="1"/>
</dbReference>
<feature type="region of interest" description="Disordered" evidence="7">
    <location>
        <begin position="30"/>
        <end position="50"/>
    </location>
</feature>
<dbReference type="Gene3D" id="2.60.120.620">
    <property type="entry name" value="q2cbj1_9rhob like domain"/>
    <property type="match status" value="1"/>
</dbReference>
<evidence type="ECO:0000256" key="6">
    <source>
        <dbReference type="ARBA" id="ARBA00023004"/>
    </source>
</evidence>
<dbReference type="OrthoDB" id="5952526at2759"/>
<evidence type="ECO:0000256" key="1">
    <source>
        <dbReference type="ARBA" id="ARBA00001961"/>
    </source>
</evidence>
<dbReference type="GO" id="GO:0008198">
    <property type="term" value="F:ferrous iron binding"/>
    <property type="evidence" value="ECO:0007669"/>
    <property type="project" value="TreeGrafter"/>
</dbReference>
<evidence type="ECO:0000256" key="2">
    <source>
        <dbReference type="ARBA" id="ARBA00022723"/>
    </source>
</evidence>
<dbReference type="SMART" id="SM00702">
    <property type="entry name" value="P4Hc"/>
    <property type="match status" value="1"/>
</dbReference>
<evidence type="ECO:0000256" key="7">
    <source>
        <dbReference type="SAM" id="MobiDB-lite"/>
    </source>
</evidence>
<comment type="caution">
    <text evidence="9">The sequence shown here is derived from an EMBL/GenBank/DDBJ whole genome shotgun (WGS) entry which is preliminary data.</text>
</comment>
<reference evidence="9" key="1">
    <citation type="submission" date="2021-11" db="EMBL/GenBank/DDBJ databases">
        <authorList>
            <consortium name="Genoscope - CEA"/>
            <person name="William W."/>
        </authorList>
    </citation>
    <scope>NUCLEOTIDE SEQUENCE</scope>
</reference>
<dbReference type="Proteomes" id="UP000789595">
    <property type="component" value="Unassembled WGS sequence"/>
</dbReference>
<feature type="domain" description="Fe2OG dioxygenase" evidence="8">
    <location>
        <begin position="177"/>
        <end position="293"/>
    </location>
</feature>
<keyword evidence="10" id="KW-1185">Reference proteome</keyword>
<gene>
    <name evidence="9" type="ORF">PECAL_4P00270</name>
</gene>
<dbReference type="InterPro" id="IPR051559">
    <property type="entry name" value="HIF_prolyl_hydroxylases"/>
</dbReference>
<dbReference type="GO" id="GO:0071456">
    <property type="term" value="P:cellular response to hypoxia"/>
    <property type="evidence" value="ECO:0007669"/>
    <property type="project" value="TreeGrafter"/>
</dbReference>
<evidence type="ECO:0000259" key="8">
    <source>
        <dbReference type="PROSITE" id="PS51471"/>
    </source>
</evidence>
<name>A0A8J2SHS0_9STRA</name>
<accession>A0A8J2SHS0</accession>
<dbReference type="EMBL" id="CAKKNE010000004">
    <property type="protein sequence ID" value="CAH0372868.1"/>
    <property type="molecule type" value="Genomic_DNA"/>
</dbReference>
<organism evidence="9 10">
    <name type="scientific">Pelagomonas calceolata</name>
    <dbReference type="NCBI Taxonomy" id="35677"/>
    <lineage>
        <taxon>Eukaryota</taxon>
        <taxon>Sar</taxon>
        <taxon>Stramenopiles</taxon>
        <taxon>Ochrophyta</taxon>
        <taxon>Pelagophyceae</taxon>
        <taxon>Pelagomonadales</taxon>
        <taxon>Pelagomonadaceae</taxon>
        <taxon>Pelagomonas</taxon>
    </lineage>
</organism>
<keyword evidence="3" id="KW-0847">Vitamin C</keyword>
<dbReference type="InterPro" id="IPR006620">
    <property type="entry name" value="Pro_4_hyd_alph"/>
</dbReference>
<keyword evidence="5" id="KW-0560">Oxidoreductase</keyword>
<dbReference type="PROSITE" id="PS51471">
    <property type="entry name" value="FE2OG_OXY"/>
    <property type="match status" value="1"/>
</dbReference>
<dbReference type="GO" id="GO:0031418">
    <property type="term" value="F:L-ascorbic acid binding"/>
    <property type="evidence" value="ECO:0007669"/>
    <property type="project" value="UniProtKB-KW"/>
</dbReference>
<keyword evidence="4" id="KW-0223">Dioxygenase</keyword>
<evidence type="ECO:0000256" key="5">
    <source>
        <dbReference type="ARBA" id="ARBA00023002"/>
    </source>
</evidence>
<evidence type="ECO:0000256" key="4">
    <source>
        <dbReference type="ARBA" id="ARBA00022964"/>
    </source>
</evidence>
<dbReference type="AlphaFoldDB" id="A0A8J2SHS0"/>
<keyword evidence="2" id="KW-0479">Metal-binding</keyword>
<keyword evidence="6" id="KW-0408">Iron</keyword>
<dbReference type="GO" id="GO:0031543">
    <property type="term" value="F:peptidyl-proline dioxygenase activity"/>
    <property type="evidence" value="ECO:0007669"/>
    <property type="project" value="TreeGrafter"/>
</dbReference>
<evidence type="ECO:0000313" key="10">
    <source>
        <dbReference type="Proteomes" id="UP000789595"/>
    </source>
</evidence>
<dbReference type="InterPro" id="IPR005123">
    <property type="entry name" value="Oxoglu/Fe-dep_dioxygenase_dom"/>
</dbReference>
<dbReference type="InterPro" id="IPR044862">
    <property type="entry name" value="Pro_4_hyd_alph_FE2OG_OXY"/>
</dbReference>
<dbReference type="PANTHER" id="PTHR12907">
    <property type="entry name" value="EGL NINE HOMOLOG-RELATED"/>
    <property type="match status" value="1"/>
</dbReference>
<sequence length="316" mass="34551">MRIIAAQRINGATRSQTRRCHVIARRPLSLPRTPSMRPHGSRGRPALRFTPSTRPLATAAIPVDENSVPILGAATRARELAPELYRRLFELGEPYVVFDDVLGNDVRGAMLEDALALRRRDRFGPSQSVGSDGVPFDKEAVLSCEVEPTDFDDAPHLLAFTRDWLLTLPPALNALLGAERVSPREYGTKLAVQMASGRYPRHVDNACVDGGGPRDKRWITCIYYLQEPGWDAGGALRIYVDCDDDDARGDAQGEGVDVAPTGDRLVCFFADRVVHEVLPAAADRWALTLWFVGNDDAECAADRAGAGLRAAHFPPG</sequence>
<evidence type="ECO:0000256" key="3">
    <source>
        <dbReference type="ARBA" id="ARBA00022896"/>
    </source>
</evidence>
<dbReference type="Pfam" id="PF13640">
    <property type="entry name" value="2OG-FeII_Oxy_3"/>
    <property type="match status" value="1"/>
</dbReference>
<protein>
    <recommendedName>
        <fullName evidence="8">Fe2OG dioxygenase domain-containing protein</fullName>
    </recommendedName>
</protein>
<evidence type="ECO:0000313" key="9">
    <source>
        <dbReference type="EMBL" id="CAH0372868.1"/>
    </source>
</evidence>
<proteinExistence type="predicted"/>